<reference evidence="4" key="1">
    <citation type="submission" date="2016-11" db="UniProtKB">
        <authorList>
            <consortium name="WormBaseParasite"/>
        </authorList>
    </citation>
    <scope>IDENTIFICATION</scope>
</reference>
<keyword evidence="3" id="KW-1185">Reference proteome</keyword>
<dbReference type="PROSITE" id="PS51228">
    <property type="entry name" value="ACB_2"/>
    <property type="match status" value="1"/>
</dbReference>
<dbReference type="Pfam" id="PF00887">
    <property type="entry name" value="ACBP"/>
    <property type="match status" value="1"/>
</dbReference>
<keyword evidence="1" id="KW-0446">Lipid-binding</keyword>
<dbReference type="InterPro" id="IPR000582">
    <property type="entry name" value="Acyl-CoA-binding_protein"/>
</dbReference>
<evidence type="ECO:0000259" key="2">
    <source>
        <dbReference type="PROSITE" id="PS51228"/>
    </source>
</evidence>
<dbReference type="Gene3D" id="1.20.80.10">
    <property type="match status" value="1"/>
</dbReference>
<dbReference type="SUPFAM" id="SSF47027">
    <property type="entry name" value="Acyl-CoA binding protein"/>
    <property type="match status" value="1"/>
</dbReference>
<evidence type="ECO:0000313" key="4">
    <source>
        <dbReference type="WBParaSite" id="L893_g26647.t1"/>
    </source>
</evidence>
<name>A0A1I7ZII6_9BILA</name>
<dbReference type="InterPro" id="IPR014352">
    <property type="entry name" value="FERM/acyl-CoA-bd_prot_sf"/>
</dbReference>
<dbReference type="PANTHER" id="PTHR23310">
    <property type="entry name" value="ACYL-COA-BINDING PROTEIN, ACBP"/>
    <property type="match status" value="1"/>
</dbReference>
<dbReference type="Proteomes" id="UP000095287">
    <property type="component" value="Unplaced"/>
</dbReference>
<protein>
    <submittedName>
        <fullName evidence="4">ACB domain-containing protein</fullName>
    </submittedName>
</protein>
<dbReference type="PRINTS" id="PR00689">
    <property type="entry name" value="ACOABINDINGP"/>
</dbReference>
<evidence type="ECO:0000313" key="3">
    <source>
        <dbReference type="Proteomes" id="UP000095287"/>
    </source>
</evidence>
<accession>A0A1I7ZII6</accession>
<dbReference type="GO" id="GO:0000062">
    <property type="term" value="F:fatty-acyl-CoA binding"/>
    <property type="evidence" value="ECO:0007669"/>
    <property type="project" value="InterPro"/>
</dbReference>
<dbReference type="InterPro" id="IPR035984">
    <property type="entry name" value="Acyl-CoA-binding_sf"/>
</dbReference>
<dbReference type="GO" id="GO:0006631">
    <property type="term" value="P:fatty acid metabolic process"/>
    <property type="evidence" value="ECO:0007669"/>
    <property type="project" value="TreeGrafter"/>
</dbReference>
<organism evidence="3 4">
    <name type="scientific">Steinernema glaseri</name>
    <dbReference type="NCBI Taxonomy" id="37863"/>
    <lineage>
        <taxon>Eukaryota</taxon>
        <taxon>Metazoa</taxon>
        <taxon>Ecdysozoa</taxon>
        <taxon>Nematoda</taxon>
        <taxon>Chromadorea</taxon>
        <taxon>Rhabditida</taxon>
        <taxon>Tylenchina</taxon>
        <taxon>Panagrolaimomorpha</taxon>
        <taxon>Strongyloidoidea</taxon>
        <taxon>Steinernematidae</taxon>
        <taxon>Steinernema</taxon>
    </lineage>
</organism>
<dbReference type="PANTHER" id="PTHR23310:SF138">
    <property type="entry name" value="ACB DOMAIN-CONTAINING PROTEIN"/>
    <property type="match status" value="1"/>
</dbReference>
<dbReference type="WBParaSite" id="L893_g26647.t1">
    <property type="protein sequence ID" value="L893_g26647.t1"/>
    <property type="gene ID" value="L893_g26647"/>
</dbReference>
<proteinExistence type="predicted"/>
<evidence type="ECO:0000256" key="1">
    <source>
        <dbReference type="ARBA" id="ARBA00023121"/>
    </source>
</evidence>
<feature type="domain" description="ACB" evidence="2">
    <location>
        <begin position="11"/>
        <end position="99"/>
    </location>
</feature>
<dbReference type="AlphaFoldDB" id="A0A1I7ZII6"/>
<sequence length="115" mass="13874">MPLSELCKCSDDLTFERAAEEVRRLKKVPNELERLKLYGLYKQAIHGNIPPEDCYPRRDEDSWLAQKYDAWKRWEGTLRDDAKEEYVALAKQMIEKYERKIVRSKWNSEVWTVDY</sequence>